<dbReference type="AlphaFoldDB" id="B1N6A4"/>
<dbReference type="Gene3D" id="2.40.160.20">
    <property type="match status" value="1"/>
</dbReference>
<evidence type="ECO:0000259" key="1">
    <source>
        <dbReference type="Pfam" id="PF01617"/>
    </source>
</evidence>
<dbReference type="Pfam" id="PF01617">
    <property type="entry name" value="Surface_Ag_2"/>
    <property type="match status" value="1"/>
</dbReference>
<evidence type="ECO:0000313" key="2">
    <source>
        <dbReference type="EMBL" id="ABO36241.1"/>
    </source>
</evidence>
<dbReference type="SUPFAM" id="SSF56925">
    <property type="entry name" value="OMPA-like"/>
    <property type="match status" value="1"/>
</dbReference>
<dbReference type="InterPro" id="IPR002566">
    <property type="entry name" value="Msp4_OMP-like"/>
</dbReference>
<gene>
    <name evidence="2" type="primary">omp12</name>
</gene>
<proteinExistence type="predicted"/>
<name>B1N6A4_9RICK</name>
<protein>
    <submittedName>
        <fullName evidence="2">Omp-1-2</fullName>
    </submittedName>
</protein>
<dbReference type="InterPro" id="IPR011250">
    <property type="entry name" value="OMP/PagP_B-barrel"/>
</dbReference>
<organism evidence="2">
    <name type="scientific">Ehrlichia ewingii</name>
    <dbReference type="NCBI Taxonomy" id="947"/>
    <lineage>
        <taxon>Bacteria</taxon>
        <taxon>Pseudomonadati</taxon>
        <taxon>Pseudomonadota</taxon>
        <taxon>Alphaproteobacteria</taxon>
        <taxon>Rickettsiales</taxon>
        <taxon>Anaplasmataceae</taxon>
        <taxon>Ehrlichia</taxon>
    </lineage>
</organism>
<reference evidence="2" key="1">
    <citation type="journal article" date="2008" name="Clin. Vaccine Immunol.">
        <title>Identification of 19 polymorphic major outer membrane protein genes and their immunogenic peptides in Ehrlichia ewingii for use in a serodiagnostic assay.</title>
        <authorList>
            <person name="Zhang C."/>
            <person name="Xiong Q."/>
            <person name="Kikuchi T."/>
            <person name="Rikihisa Y."/>
        </authorList>
    </citation>
    <scope>NUCLEOTIDE SEQUENCE</scope>
</reference>
<dbReference type="EMBL" id="EF116932">
    <property type="protein sequence ID" value="ABO36241.1"/>
    <property type="molecule type" value="Genomic_DNA"/>
</dbReference>
<feature type="domain" description="Msp4/OMP-like" evidence="1">
    <location>
        <begin position="30"/>
        <end position="271"/>
    </location>
</feature>
<accession>B1N6A4</accession>
<sequence length="272" mass="30523">MSYKKVIFWIILFLTPGASLSQGLNDNIFKNFYVGVQYKPAIHHLSHLIIKETSKDTIGIFALKKDASLPTDIKKNSNLNIRYNPHYENNNSGFSGLLGYHYNNNFRIESEISYEIFPLKNEGYKITGVEQHFALASELDTNGNQPKTDKYVTIINDGIRATSVLINACYDGIDIKKNNIVVYSCIGLGADIVDFLSKYNTKLSYQGKLGLSYPISLKIILFAEGYYHGLLGNVFNNVPVNYPTDNNTTKTTVSAILNIRYYGGSVGVRFIL</sequence>